<evidence type="ECO:0000313" key="4">
    <source>
        <dbReference type="Proteomes" id="UP001574673"/>
    </source>
</evidence>
<evidence type="ECO:0000313" key="1">
    <source>
        <dbReference type="EMBL" id="MFA9949172.1"/>
    </source>
</evidence>
<keyword evidence="4" id="KW-1185">Reference proteome</keyword>
<evidence type="ECO:0000313" key="3">
    <source>
        <dbReference type="EMBL" id="MFA9950848.1"/>
    </source>
</evidence>
<reference evidence="4" key="1">
    <citation type="submission" date="2024-06" db="EMBL/GenBank/DDBJ databases">
        <title>Radixoralia hellwigii gen. nov., sp nov., isolated from a root canal in the human oral cavity.</title>
        <authorList>
            <person name="Bartsch S."/>
            <person name="Wittmer A."/>
            <person name="Schulz A.-K."/>
            <person name="Neumann-Schaal M."/>
            <person name="Wolf J."/>
            <person name="Gronow S."/>
            <person name="Tennert C."/>
            <person name="Haecker G."/>
            <person name="Cieplik F."/>
            <person name="Al-Ahmad A."/>
        </authorList>
    </citation>
    <scope>NUCLEOTIDE SEQUENCE [LARGE SCALE GENOMIC DNA]</scope>
    <source>
        <strain evidence="4">Wk13</strain>
    </source>
</reference>
<organism evidence="1 4">
    <name type="scientific">Dentiradicibacter hellwigii</name>
    <dbReference type="NCBI Taxonomy" id="3149053"/>
    <lineage>
        <taxon>Bacteria</taxon>
        <taxon>Pseudomonadati</taxon>
        <taxon>Pseudomonadota</taxon>
        <taxon>Betaproteobacteria</taxon>
        <taxon>Rhodocyclales</taxon>
        <taxon>Rhodocyclaceae</taxon>
        <taxon>Dentiradicibacter</taxon>
    </lineage>
</organism>
<dbReference type="EMBL" id="JBEUWX010000002">
    <property type="protein sequence ID" value="MFA9950822.1"/>
    <property type="molecule type" value="Genomic_DNA"/>
</dbReference>
<dbReference type="EMBL" id="JBEUWX010000003">
    <property type="protein sequence ID" value="MFA9950848.1"/>
    <property type="molecule type" value="Genomic_DNA"/>
</dbReference>
<dbReference type="Proteomes" id="UP001574673">
    <property type="component" value="Unassembled WGS sequence"/>
</dbReference>
<dbReference type="RefSeq" id="WP_418890317.1">
    <property type="nucleotide sequence ID" value="NZ_JBEUWX010000002.1"/>
</dbReference>
<gene>
    <name evidence="1" type="ORF">ABCS64_02315</name>
    <name evidence="2" type="ORF">ABCS64_10900</name>
    <name evidence="3" type="ORF">ABCS64_11030</name>
</gene>
<sequence>MSNYINHVTLTTGHCRRSPRDEVSDETLALLHPWMTAAIESGNPMPLPVPALAHYSAHVLRDRGVMVTVYGPLGPHIAGQPYRGERLAPLVTLGIAQRSREAAPLWRMMVDMFGAAEAVKMPSVPWCAVALHPTLPMFLDAVGWLGDFERCVAWAWITRNPALASVPPGDEAK</sequence>
<dbReference type="EMBL" id="JBEUWX010000002">
    <property type="protein sequence ID" value="MFA9949172.1"/>
    <property type="molecule type" value="Genomic_DNA"/>
</dbReference>
<accession>A0ABV4UDE1</accession>
<proteinExistence type="predicted"/>
<evidence type="ECO:0000313" key="2">
    <source>
        <dbReference type="EMBL" id="MFA9950822.1"/>
    </source>
</evidence>
<comment type="caution">
    <text evidence="1">The sequence shown here is derived from an EMBL/GenBank/DDBJ whole genome shotgun (WGS) entry which is preliminary data.</text>
</comment>
<name>A0ABV4UDE1_9RHOO</name>
<reference evidence="1" key="2">
    <citation type="journal article" date="2025" name="Int. J. Syst. Evol. Microbiol.">
        <title>Dentiradicibacter hellwigii gen. nov., sp. nov., isolated from a secondary infected root canal in the human oral cavity.</title>
        <authorList>
            <person name="Bartsch S."/>
            <person name="Wittmer A."/>
            <person name="Weber A.K."/>
            <person name="Neumann-Schaal M."/>
            <person name="Wolf J."/>
            <person name="Gronow S."/>
            <person name="Turnbull J.D."/>
            <person name="Tennert C."/>
            <person name="Hacker G."/>
            <person name="Cieplik F."/>
            <person name="Al-Ahmad A."/>
        </authorList>
    </citation>
    <scope>NUCLEOTIDE SEQUENCE</scope>
    <source>
        <strain evidence="1">Wk13</strain>
    </source>
</reference>
<protein>
    <submittedName>
        <fullName evidence="1">Uncharacterized protein</fullName>
    </submittedName>
</protein>